<dbReference type="EMBL" id="QHJQ01000008">
    <property type="protein sequence ID" value="PXA03516.1"/>
    <property type="molecule type" value="Genomic_DNA"/>
</dbReference>
<organism evidence="3 4">
    <name type="scientific">Coraliomargarita sinensis</name>
    <dbReference type="NCBI Taxonomy" id="2174842"/>
    <lineage>
        <taxon>Bacteria</taxon>
        <taxon>Pseudomonadati</taxon>
        <taxon>Verrucomicrobiota</taxon>
        <taxon>Opitutia</taxon>
        <taxon>Puniceicoccales</taxon>
        <taxon>Coraliomargaritaceae</taxon>
        <taxon>Coraliomargarita</taxon>
    </lineage>
</organism>
<evidence type="ECO:0000256" key="1">
    <source>
        <dbReference type="SAM" id="SignalP"/>
    </source>
</evidence>
<sequence>MKNPILFSALAISLATSAATAQTVILADDFTGVSKTNNVATITSWNTEVGFNAGTSFTAFNDGGGAANYHDVQADKLDPDASVFGGGTDGWYIDFSLALDASTSAIDLTSLSLTSYAITGGGALRNKQGTIDWELTISGDNGYTQTSAIGTSSDFGGGQTATTTIDLSTFADLVAGENYSARLFVTKTQAGGDDTHMSLGDFSMSGNVTAVPEPSSFGLLSGMLAIGWIMARRRQ</sequence>
<feature type="chain" id="PRO_5016297638" description="Ice-binding protein C-terminal domain-containing protein" evidence="1">
    <location>
        <begin position="22"/>
        <end position="235"/>
    </location>
</feature>
<keyword evidence="1" id="KW-0732">Signal</keyword>
<reference evidence="3 4" key="1">
    <citation type="submission" date="2018-05" db="EMBL/GenBank/DDBJ databases">
        <title>Coraliomargarita sinensis sp. nov., isolated from a marine solar saltern.</title>
        <authorList>
            <person name="Zhou L.Y."/>
        </authorList>
    </citation>
    <scope>NUCLEOTIDE SEQUENCE [LARGE SCALE GENOMIC DNA]</scope>
    <source>
        <strain evidence="3 4">WN38</strain>
    </source>
</reference>
<dbReference type="RefSeq" id="WP_110131516.1">
    <property type="nucleotide sequence ID" value="NZ_QHJQ01000008.1"/>
</dbReference>
<feature type="domain" description="Ice-binding protein C-terminal" evidence="2">
    <location>
        <begin position="210"/>
        <end position="234"/>
    </location>
</feature>
<name>A0A317ZE14_9BACT</name>
<dbReference type="Pfam" id="PF07589">
    <property type="entry name" value="PEP-CTERM"/>
    <property type="match status" value="1"/>
</dbReference>
<gene>
    <name evidence="3" type="ORF">DDZ13_11060</name>
</gene>
<dbReference type="InterPro" id="IPR013424">
    <property type="entry name" value="Ice-binding_C"/>
</dbReference>
<evidence type="ECO:0000259" key="2">
    <source>
        <dbReference type="Pfam" id="PF07589"/>
    </source>
</evidence>
<evidence type="ECO:0000313" key="4">
    <source>
        <dbReference type="Proteomes" id="UP000247099"/>
    </source>
</evidence>
<dbReference type="InParanoid" id="A0A317ZE14"/>
<proteinExistence type="predicted"/>
<dbReference type="AlphaFoldDB" id="A0A317ZE14"/>
<dbReference type="NCBIfam" id="TIGR02595">
    <property type="entry name" value="PEP_CTERM"/>
    <property type="match status" value="1"/>
</dbReference>
<dbReference type="Proteomes" id="UP000247099">
    <property type="component" value="Unassembled WGS sequence"/>
</dbReference>
<comment type="caution">
    <text evidence="3">The sequence shown here is derived from an EMBL/GenBank/DDBJ whole genome shotgun (WGS) entry which is preliminary data.</text>
</comment>
<accession>A0A317ZE14</accession>
<keyword evidence="4" id="KW-1185">Reference proteome</keyword>
<feature type="signal peptide" evidence="1">
    <location>
        <begin position="1"/>
        <end position="21"/>
    </location>
</feature>
<protein>
    <recommendedName>
        <fullName evidence="2">Ice-binding protein C-terminal domain-containing protein</fullName>
    </recommendedName>
</protein>
<evidence type="ECO:0000313" key="3">
    <source>
        <dbReference type="EMBL" id="PXA03516.1"/>
    </source>
</evidence>